<keyword evidence="3 7" id="KW-0808">Transferase</keyword>
<dbReference type="InterPro" id="IPR001451">
    <property type="entry name" value="Hexapep"/>
</dbReference>
<dbReference type="Gene3D" id="3.40.1390.10">
    <property type="entry name" value="MurE/MurF, N-terminal domain"/>
    <property type="match status" value="1"/>
</dbReference>
<keyword evidence="2 7" id="KW-0441">Lipid A biosynthesis</keyword>
<evidence type="ECO:0000256" key="7">
    <source>
        <dbReference type="HAMAP-Rule" id="MF_00523"/>
    </source>
</evidence>
<dbReference type="NCBIfam" id="NF002060">
    <property type="entry name" value="PRK00892.1"/>
    <property type="match status" value="1"/>
</dbReference>
<comment type="function">
    <text evidence="7">Catalyzes the N-acylation of UDP-3-O-acylglucosamine using 3-hydroxyacyl-ACP as the acyl donor. Is involved in the biosynthesis of lipid A, a phosphorylated glycolipid that anchors the lipopolysaccharide to the outer membrane of the cell.</text>
</comment>
<evidence type="ECO:0000256" key="3">
    <source>
        <dbReference type="ARBA" id="ARBA00022679"/>
    </source>
</evidence>
<dbReference type="PANTHER" id="PTHR43378">
    <property type="entry name" value="UDP-3-O-ACYLGLUCOSAMINE N-ACYLTRANSFERASE"/>
    <property type="match status" value="1"/>
</dbReference>
<protein>
    <recommendedName>
        <fullName evidence="7">UDP-3-O-acylglucosamine N-acyltransferase</fullName>
        <ecNumber evidence="7">2.3.1.191</ecNumber>
    </recommendedName>
</protein>
<evidence type="ECO:0000256" key="2">
    <source>
        <dbReference type="ARBA" id="ARBA00022556"/>
    </source>
</evidence>
<keyword evidence="6 7" id="KW-0012">Acyltransferase</keyword>
<evidence type="ECO:0000256" key="5">
    <source>
        <dbReference type="ARBA" id="ARBA00023098"/>
    </source>
</evidence>
<dbReference type="GO" id="GO:0016020">
    <property type="term" value="C:membrane"/>
    <property type="evidence" value="ECO:0007669"/>
    <property type="project" value="GOC"/>
</dbReference>
<dbReference type="Pfam" id="PF04613">
    <property type="entry name" value="LpxD"/>
    <property type="match status" value="1"/>
</dbReference>
<dbReference type="GO" id="GO:0016410">
    <property type="term" value="F:N-acyltransferase activity"/>
    <property type="evidence" value="ECO:0007669"/>
    <property type="project" value="InterPro"/>
</dbReference>
<comment type="similarity">
    <text evidence="7">Belongs to the transferase hexapeptide repeat family. LpxD subfamily.</text>
</comment>
<comment type="subunit">
    <text evidence="7">Homotrimer.</text>
</comment>
<organism evidence="9 10">
    <name type="scientific">Roseibacillus ishigakijimensis</name>
    <dbReference type="NCBI Taxonomy" id="454146"/>
    <lineage>
        <taxon>Bacteria</taxon>
        <taxon>Pseudomonadati</taxon>
        <taxon>Verrucomicrobiota</taxon>
        <taxon>Verrucomicrobiia</taxon>
        <taxon>Verrucomicrobiales</taxon>
        <taxon>Verrucomicrobiaceae</taxon>
        <taxon>Roseibacillus</taxon>
    </lineage>
</organism>
<dbReference type="CDD" id="cd03352">
    <property type="entry name" value="LbH_LpxD"/>
    <property type="match status" value="1"/>
</dbReference>
<dbReference type="AlphaFoldDB" id="A0A934RLM8"/>
<evidence type="ECO:0000313" key="10">
    <source>
        <dbReference type="Proteomes" id="UP000604083"/>
    </source>
</evidence>
<dbReference type="PANTHER" id="PTHR43378:SF2">
    <property type="entry name" value="UDP-3-O-ACYLGLUCOSAMINE N-ACYLTRANSFERASE 1, MITOCHONDRIAL-RELATED"/>
    <property type="match status" value="1"/>
</dbReference>
<evidence type="ECO:0000256" key="1">
    <source>
        <dbReference type="ARBA" id="ARBA00022516"/>
    </source>
</evidence>
<proteinExistence type="inferred from homology"/>
<evidence type="ECO:0000259" key="8">
    <source>
        <dbReference type="Pfam" id="PF04613"/>
    </source>
</evidence>
<comment type="caution">
    <text evidence="9">The sequence shown here is derived from an EMBL/GenBank/DDBJ whole genome shotgun (WGS) entry which is preliminary data.</text>
</comment>
<name>A0A934RLM8_9BACT</name>
<gene>
    <name evidence="7 9" type="primary">lpxD</name>
    <name evidence="9" type="ORF">JIN78_03460</name>
</gene>
<dbReference type="GO" id="GO:0103118">
    <property type="term" value="F:UDP-3-O-[(3R)-3-hydroxyacyl]-glucosamine N-acyltransferase activity"/>
    <property type="evidence" value="ECO:0007669"/>
    <property type="project" value="UniProtKB-EC"/>
</dbReference>
<evidence type="ECO:0000313" key="9">
    <source>
        <dbReference type="EMBL" id="MBK1833108.1"/>
    </source>
</evidence>
<evidence type="ECO:0000256" key="4">
    <source>
        <dbReference type="ARBA" id="ARBA00022737"/>
    </source>
</evidence>
<keyword evidence="1 7" id="KW-0444">Lipid biosynthesis</keyword>
<dbReference type="SUPFAM" id="SSF51161">
    <property type="entry name" value="Trimeric LpxA-like enzymes"/>
    <property type="match status" value="1"/>
</dbReference>
<dbReference type="Proteomes" id="UP000604083">
    <property type="component" value="Unassembled WGS sequence"/>
</dbReference>
<evidence type="ECO:0000256" key="6">
    <source>
        <dbReference type="ARBA" id="ARBA00023315"/>
    </source>
</evidence>
<keyword evidence="10" id="KW-1185">Reference proteome</keyword>
<dbReference type="GO" id="GO:0009245">
    <property type="term" value="P:lipid A biosynthetic process"/>
    <property type="evidence" value="ECO:0007669"/>
    <property type="project" value="UniProtKB-UniRule"/>
</dbReference>
<dbReference type="EMBL" id="JAENIO010000005">
    <property type="protein sequence ID" value="MBK1833108.1"/>
    <property type="molecule type" value="Genomic_DNA"/>
</dbReference>
<comment type="catalytic activity">
    <reaction evidence="7">
        <text>a UDP-3-O-[(3R)-3-hydroxyacyl]-alpha-D-glucosamine + a (3R)-hydroxyacyl-[ACP] = a UDP-2-N,3-O-bis[(3R)-3-hydroxyacyl]-alpha-D-glucosamine + holo-[ACP] + H(+)</text>
        <dbReference type="Rhea" id="RHEA:53836"/>
        <dbReference type="Rhea" id="RHEA-COMP:9685"/>
        <dbReference type="Rhea" id="RHEA-COMP:9945"/>
        <dbReference type="ChEBI" id="CHEBI:15378"/>
        <dbReference type="ChEBI" id="CHEBI:64479"/>
        <dbReference type="ChEBI" id="CHEBI:78827"/>
        <dbReference type="ChEBI" id="CHEBI:137740"/>
        <dbReference type="ChEBI" id="CHEBI:137748"/>
        <dbReference type="EC" id="2.3.1.191"/>
    </reaction>
</comment>
<dbReference type="Gene3D" id="2.160.10.10">
    <property type="entry name" value="Hexapeptide repeat proteins"/>
    <property type="match status" value="1"/>
</dbReference>
<dbReference type="InterPro" id="IPR020573">
    <property type="entry name" value="UDP_GlcNAc_AcTrfase_non-rep"/>
</dbReference>
<dbReference type="InterPro" id="IPR011004">
    <property type="entry name" value="Trimer_LpxA-like_sf"/>
</dbReference>
<keyword evidence="5 7" id="KW-0443">Lipid metabolism</keyword>
<accession>A0A934RLM8</accession>
<sequence length="341" mass="36007">MKLTVSEIVALCGGRLRVGDPEFSVSGFAALDEAGPTDLSFLGNEKYLPAYRGTAAGVVLVVEQAPVPREGIVLIDVANPSLAFSQVMEGASAKRPFAAEIHPTAFVHPTAEVAGVMVRAHAVIEEGVRIGVGSEIGPGTVVEREVEIGSDCLLHGNVVIRERCQLGNRVVVQPGAVIGSEGYGYETVDGRHRAIPQVGIVVLEDEVEVGANTTIDRARFGKTLIGEGTKIDNLVQIGHNVTIGKHCLIVAQTGIAGSCRIGNNVTIAAQCGIAGHLEVTDGVVLATRSGVPGSVTKPGVYWGTPPIPLREEKKLVVLRSQLPSFKKELKQLRKEVDELKN</sequence>
<dbReference type="Pfam" id="PF00132">
    <property type="entry name" value="Hexapep"/>
    <property type="match status" value="2"/>
</dbReference>
<dbReference type="HAMAP" id="MF_00523">
    <property type="entry name" value="LpxD"/>
    <property type="match status" value="1"/>
</dbReference>
<dbReference type="InterPro" id="IPR007691">
    <property type="entry name" value="LpxD"/>
</dbReference>
<dbReference type="NCBIfam" id="TIGR01853">
    <property type="entry name" value="lipid_A_lpxD"/>
    <property type="match status" value="1"/>
</dbReference>
<reference evidence="9" key="1">
    <citation type="submission" date="2021-01" db="EMBL/GenBank/DDBJ databases">
        <title>Modified the classification status of verrucomicrobia.</title>
        <authorList>
            <person name="Feng X."/>
        </authorList>
    </citation>
    <scope>NUCLEOTIDE SEQUENCE</scope>
    <source>
        <strain evidence="9">KCTC 12986</strain>
    </source>
</reference>
<dbReference type="EC" id="2.3.1.191" evidence="7"/>
<feature type="active site" description="Proton acceptor" evidence="7">
    <location>
        <position position="239"/>
    </location>
</feature>
<dbReference type="RefSeq" id="WP_200390538.1">
    <property type="nucleotide sequence ID" value="NZ_JAENIO010000005.1"/>
</dbReference>
<keyword evidence="4 7" id="KW-0677">Repeat</keyword>
<comment type="pathway">
    <text evidence="7">Bacterial outer membrane biogenesis; LPS lipid A biosynthesis.</text>
</comment>
<feature type="domain" description="UDP-3-O-[3-hydroxymyristoyl] glucosamine N-acyltransferase non-repeat region" evidence="8">
    <location>
        <begin position="23"/>
        <end position="89"/>
    </location>
</feature>